<dbReference type="SUPFAM" id="SSF81296">
    <property type="entry name" value="E set domains"/>
    <property type="match status" value="2"/>
</dbReference>
<dbReference type="InterPro" id="IPR050357">
    <property type="entry name" value="Arrestin_domain-protein"/>
</dbReference>
<feature type="domain" description="Arrestin C-terminal-like" evidence="2">
    <location>
        <begin position="184"/>
        <end position="315"/>
    </location>
</feature>
<organism evidence="3">
    <name type="scientific">Palpitomonas bilix</name>
    <dbReference type="NCBI Taxonomy" id="652834"/>
    <lineage>
        <taxon>Eukaryota</taxon>
        <taxon>Eukaryota incertae sedis</taxon>
    </lineage>
</organism>
<feature type="compositionally biased region" description="Polar residues" evidence="1">
    <location>
        <begin position="424"/>
        <end position="443"/>
    </location>
</feature>
<dbReference type="Pfam" id="PF02752">
    <property type="entry name" value="Arrestin_C"/>
    <property type="match status" value="1"/>
</dbReference>
<dbReference type="GO" id="GO:0005737">
    <property type="term" value="C:cytoplasm"/>
    <property type="evidence" value="ECO:0007669"/>
    <property type="project" value="TreeGrafter"/>
</dbReference>
<dbReference type="GO" id="GO:0015031">
    <property type="term" value="P:protein transport"/>
    <property type="evidence" value="ECO:0007669"/>
    <property type="project" value="TreeGrafter"/>
</dbReference>
<proteinExistence type="predicted"/>
<dbReference type="Gene3D" id="2.60.40.640">
    <property type="match status" value="2"/>
</dbReference>
<accession>A0A7S3FYV0</accession>
<dbReference type="PANTHER" id="PTHR11188:SF17">
    <property type="entry name" value="FI21816P1"/>
    <property type="match status" value="1"/>
</dbReference>
<evidence type="ECO:0000259" key="2">
    <source>
        <dbReference type="SMART" id="SM01017"/>
    </source>
</evidence>
<dbReference type="EMBL" id="HBIB01005203">
    <property type="protein sequence ID" value="CAE0240978.1"/>
    <property type="molecule type" value="Transcribed_RNA"/>
</dbReference>
<evidence type="ECO:0000313" key="3">
    <source>
        <dbReference type="EMBL" id="CAE0240978.1"/>
    </source>
</evidence>
<protein>
    <recommendedName>
        <fullName evidence="2">Arrestin C-terminal-like domain-containing protein</fullName>
    </recommendedName>
</protein>
<evidence type="ECO:0000256" key="1">
    <source>
        <dbReference type="SAM" id="MobiDB-lite"/>
    </source>
</evidence>
<name>A0A7S3FYV0_9EUKA</name>
<dbReference type="InterPro" id="IPR014756">
    <property type="entry name" value="Ig_E-set"/>
</dbReference>
<gene>
    <name evidence="3" type="ORF">PBIL07802_LOCUS3139</name>
</gene>
<sequence>MALSIELRLHNINNLNGYFEVYTGTTISGEVVVRNPTPLKARGVRIKIVGHEYVHWTEQRTEGDGENRRTYTEHISDGVTFFEERQTVWQRSSSSERLQPGEYAWPFQMILPANLPPSFEMFGSVDAFVRYRFSAYIDLPWRFDKALEIFLIVRQYVPEQFIASSFSSNLQLQNRKTIGCLCCKAGDLQASIQLPSGAICPGFQIAASAVVDNFSTREINNSALCLERRVHCCTRWGRSRREHRRVVEVSYQDFCTPPRKEGDDRVLRMEFPEHVWQSFQSALIHVNYHLDFRVRPKRSLDLRLAAPIFVLPPAARPLLDAVTSGGVSSRVQARPNSAAIPDAVPVDPSVAERGAQSGYSASAPTAAAAHVSNGPQPAQFSFRFQPPAEGTAAAVPSAPVLKGEVRWEVDEADAGKSRGAQDGDSYNQIVSKNTSTQPPNFFL</sequence>
<dbReference type="AlphaFoldDB" id="A0A7S3FYV0"/>
<dbReference type="InterPro" id="IPR011022">
    <property type="entry name" value="Arrestin_C-like"/>
</dbReference>
<reference evidence="3" key="1">
    <citation type="submission" date="2021-01" db="EMBL/GenBank/DDBJ databases">
        <authorList>
            <person name="Corre E."/>
            <person name="Pelletier E."/>
            <person name="Niang G."/>
            <person name="Scheremetjew M."/>
            <person name="Finn R."/>
            <person name="Kale V."/>
            <person name="Holt S."/>
            <person name="Cochrane G."/>
            <person name="Meng A."/>
            <person name="Brown T."/>
            <person name="Cohen L."/>
        </authorList>
    </citation>
    <scope>NUCLEOTIDE SEQUENCE</scope>
    <source>
        <strain evidence="3">NIES-2562</strain>
    </source>
</reference>
<dbReference type="InterPro" id="IPR011021">
    <property type="entry name" value="Arrestin-like_N"/>
</dbReference>
<dbReference type="PANTHER" id="PTHR11188">
    <property type="entry name" value="ARRESTIN DOMAIN CONTAINING PROTEIN"/>
    <property type="match status" value="1"/>
</dbReference>
<dbReference type="InterPro" id="IPR014752">
    <property type="entry name" value="Arrestin-like_C"/>
</dbReference>
<feature type="compositionally biased region" description="Basic and acidic residues" evidence="1">
    <location>
        <begin position="411"/>
        <end position="421"/>
    </location>
</feature>
<dbReference type="Pfam" id="PF00339">
    <property type="entry name" value="Arrestin_N"/>
    <property type="match status" value="1"/>
</dbReference>
<dbReference type="SMART" id="SM01017">
    <property type="entry name" value="Arrestin_C"/>
    <property type="match status" value="1"/>
</dbReference>
<feature type="region of interest" description="Disordered" evidence="1">
    <location>
        <begin position="411"/>
        <end position="443"/>
    </location>
</feature>